<proteinExistence type="predicted"/>
<evidence type="ECO:0000313" key="2">
    <source>
        <dbReference type="EMBL" id="KAK9001065.1"/>
    </source>
</evidence>
<dbReference type="Pfam" id="PF03446">
    <property type="entry name" value="NAD_binding_2"/>
    <property type="match status" value="1"/>
</dbReference>
<comment type="caution">
    <text evidence="2">The sequence shown here is derived from an EMBL/GenBank/DDBJ whole genome shotgun (WGS) entry which is preliminary data.</text>
</comment>
<dbReference type="InterPro" id="IPR006115">
    <property type="entry name" value="6PGDH_NADP-bd"/>
</dbReference>
<evidence type="ECO:0000313" key="3">
    <source>
        <dbReference type="Proteomes" id="UP001396334"/>
    </source>
</evidence>
<evidence type="ECO:0000259" key="1">
    <source>
        <dbReference type="Pfam" id="PF03446"/>
    </source>
</evidence>
<keyword evidence="3" id="KW-1185">Reference proteome</keyword>
<feature type="domain" description="6-phosphogluconate dehydrogenase NADP-binding" evidence="1">
    <location>
        <begin position="10"/>
        <end position="34"/>
    </location>
</feature>
<dbReference type="Gene3D" id="3.40.50.720">
    <property type="entry name" value="NAD(P)-binding Rossmann-like Domain"/>
    <property type="match status" value="1"/>
</dbReference>
<name>A0ABR2QK49_9ROSI</name>
<sequence>MSRVSRLIKNVGFIGLGNMGSRMTNNLLKAGYKLPGNGTSAYHPSISISEKLIDLNNVPGSNITTRKGKQAAKTCGIKGTCSNSLLLGNLG</sequence>
<dbReference type="InterPro" id="IPR036291">
    <property type="entry name" value="NAD(P)-bd_dom_sf"/>
</dbReference>
<dbReference type="Proteomes" id="UP001396334">
    <property type="component" value="Unassembled WGS sequence"/>
</dbReference>
<dbReference type="EMBL" id="JBBPBN010000036">
    <property type="protein sequence ID" value="KAK9001065.1"/>
    <property type="molecule type" value="Genomic_DNA"/>
</dbReference>
<accession>A0ABR2QK49</accession>
<protein>
    <recommendedName>
        <fullName evidence="1">6-phosphogluconate dehydrogenase NADP-binding domain-containing protein</fullName>
    </recommendedName>
</protein>
<organism evidence="2 3">
    <name type="scientific">Hibiscus sabdariffa</name>
    <name type="common">roselle</name>
    <dbReference type="NCBI Taxonomy" id="183260"/>
    <lineage>
        <taxon>Eukaryota</taxon>
        <taxon>Viridiplantae</taxon>
        <taxon>Streptophyta</taxon>
        <taxon>Embryophyta</taxon>
        <taxon>Tracheophyta</taxon>
        <taxon>Spermatophyta</taxon>
        <taxon>Magnoliopsida</taxon>
        <taxon>eudicotyledons</taxon>
        <taxon>Gunneridae</taxon>
        <taxon>Pentapetalae</taxon>
        <taxon>rosids</taxon>
        <taxon>malvids</taxon>
        <taxon>Malvales</taxon>
        <taxon>Malvaceae</taxon>
        <taxon>Malvoideae</taxon>
        <taxon>Hibiscus</taxon>
    </lineage>
</organism>
<dbReference type="SUPFAM" id="SSF51735">
    <property type="entry name" value="NAD(P)-binding Rossmann-fold domains"/>
    <property type="match status" value="1"/>
</dbReference>
<reference evidence="2 3" key="1">
    <citation type="journal article" date="2024" name="G3 (Bethesda)">
        <title>Genome assembly of Hibiscus sabdariffa L. provides insights into metabolisms of medicinal natural products.</title>
        <authorList>
            <person name="Kim T."/>
        </authorList>
    </citation>
    <scope>NUCLEOTIDE SEQUENCE [LARGE SCALE GENOMIC DNA]</scope>
    <source>
        <strain evidence="2">TK-2024</strain>
        <tissue evidence="2">Old leaves</tissue>
    </source>
</reference>
<gene>
    <name evidence="2" type="ORF">V6N11_082857</name>
</gene>